<dbReference type="GO" id="GO:0005829">
    <property type="term" value="C:cytosol"/>
    <property type="evidence" value="ECO:0007669"/>
    <property type="project" value="TreeGrafter"/>
</dbReference>
<organism evidence="3">
    <name type="scientific">Melanaphis sacchari</name>
    <dbReference type="NCBI Taxonomy" id="742174"/>
    <lineage>
        <taxon>Eukaryota</taxon>
        <taxon>Metazoa</taxon>
        <taxon>Ecdysozoa</taxon>
        <taxon>Arthropoda</taxon>
        <taxon>Hexapoda</taxon>
        <taxon>Insecta</taxon>
        <taxon>Pterygota</taxon>
        <taxon>Neoptera</taxon>
        <taxon>Paraneoptera</taxon>
        <taxon>Hemiptera</taxon>
        <taxon>Sternorrhyncha</taxon>
        <taxon>Aphidomorpha</taxon>
        <taxon>Aphidoidea</taxon>
        <taxon>Aphididae</taxon>
        <taxon>Aphidini</taxon>
        <taxon>Melanaphis</taxon>
    </lineage>
</organism>
<dbReference type="Gene3D" id="1.25.10.10">
    <property type="entry name" value="Leucine-rich Repeat Variant"/>
    <property type="match status" value="1"/>
</dbReference>
<dbReference type="GO" id="GO:0005634">
    <property type="term" value="C:nucleus"/>
    <property type="evidence" value="ECO:0007669"/>
    <property type="project" value="TreeGrafter"/>
</dbReference>
<protein>
    <submittedName>
        <fullName evidence="3">Serine/threonine-protein phosphatase 2A regulatory subunit A beta isoform</fullName>
    </submittedName>
</protein>
<dbReference type="PANTHER" id="PTHR10648:SF4">
    <property type="entry name" value="PROTEIN PHOSPHATASE 2 (FORMERLY 2A), REGULATORY SUBUNIT A, BETA ISOFORM-RELATED"/>
    <property type="match status" value="1"/>
</dbReference>
<accession>A0A2H8TRB6</accession>
<gene>
    <name evidence="3" type="primary">Ppp2r1b</name>
</gene>
<proteinExistence type="predicted"/>
<dbReference type="PANTHER" id="PTHR10648">
    <property type="entry name" value="SERINE/THREONINE-PROTEIN PHOSPHATASE PP2A 65 KDA REGULATORY SUBUNIT"/>
    <property type="match status" value="1"/>
</dbReference>
<dbReference type="GO" id="GO:0019888">
    <property type="term" value="F:protein phosphatase regulator activity"/>
    <property type="evidence" value="ECO:0007669"/>
    <property type="project" value="TreeGrafter"/>
</dbReference>
<reference evidence="3" key="1">
    <citation type="submission" date="2017-10" db="EMBL/GenBank/DDBJ databases">
        <title>Transcriptome Assembly of Sugarcane Aphid Adults.</title>
        <authorList>
            <person name="Scully E.D."/>
            <person name="Palmer N.A."/>
            <person name="Geib S.M."/>
            <person name="Sarath G."/>
            <person name="Sattler S.E."/>
        </authorList>
    </citation>
    <scope>NUCLEOTIDE SEQUENCE</scope>
    <source>
        <tissue evidence="3">Whole body</tissue>
    </source>
</reference>
<dbReference type="SUPFAM" id="SSF48371">
    <property type="entry name" value="ARM repeat"/>
    <property type="match status" value="1"/>
</dbReference>
<feature type="repeat" description="HEAT" evidence="2">
    <location>
        <begin position="174"/>
        <end position="212"/>
    </location>
</feature>
<dbReference type="PROSITE" id="PS50077">
    <property type="entry name" value="HEAT_REPEAT"/>
    <property type="match status" value="3"/>
</dbReference>
<feature type="repeat" description="HEAT" evidence="2">
    <location>
        <begin position="97"/>
        <end position="135"/>
    </location>
</feature>
<dbReference type="InterPro" id="IPR016024">
    <property type="entry name" value="ARM-type_fold"/>
</dbReference>
<dbReference type="AlphaFoldDB" id="A0A2H8TRB6"/>
<dbReference type="EMBL" id="GFXV01004932">
    <property type="protein sequence ID" value="MBW16737.1"/>
    <property type="molecule type" value="Transcribed_RNA"/>
</dbReference>
<dbReference type="InterPro" id="IPR011989">
    <property type="entry name" value="ARM-like"/>
</dbReference>
<dbReference type="GO" id="GO:0000159">
    <property type="term" value="C:protein phosphatase type 2A complex"/>
    <property type="evidence" value="ECO:0007669"/>
    <property type="project" value="TreeGrafter"/>
</dbReference>
<name>A0A2H8TRB6_9HEMI</name>
<dbReference type="InterPro" id="IPR000357">
    <property type="entry name" value="HEAT"/>
</dbReference>
<sequence>MAATTLPSGEPAPEDTSLYPIAVLIDELKNEDVQLRLNSIKKLSTIALALGVERTRVELIPFLTETIYDEDEVLLALAEQLGNFTNYVGGPDFAYTLLPPLESLATVEETVVRDKAVESLRQIAVLHSPTDLENHFVSLVIRLASGDWFTSRTSACGLFSVCYSRVNPMIKSELRNFFRNLCQDDTPMVRRAAAGKLGEFAKVVELDSLKNDLIPMFSSLAQDEQDSVRLLAIEACVSIASLLTHEDVNDLVMPTLRLCTSDSSWRVRYMVADKFTEVFV</sequence>
<dbReference type="InterPro" id="IPR021133">
    <property type="entry name" value="HEAT_type_2"/>
</dbReference>
<dbReference type="Pfam" id="PF02985">
    <property type="entry name" value="HEAT"/>
    <property type="match status" value="2"/>
</dbReference>
<keyword evidence="1" id="KW-0677">Repeat</keyword>
<evidence type="ECO:0000256" key="2">
    <source>
        <dbReference type="PROSITE-ProRule" id="PRU00103"/>
    </source>
</evidence>
<evidence type="ECO:0000313" key="3">
    <source>
        <dbReference type="EMBL" id="MBW16737.1"/>
    </source>
</evidence>
<feature type="repeat" description="HEAT" evidence="2">
    <location>
        <begin position="213"/>
        <end position="251"/>
    </location>
</feature>
<dbReference type="OrthoDB" id="340346at2759"/>
<dbReference type="InterPro" id="IPR051023">
    <property type="entry name" value="PP2A_Regulatory_Subunit_A"/>
</dbReference>
<evidence type="ECO:0000256" key="1">
    <source>
        <dbReference type="ARBA" id="ARBA00022737"/>
    </source>
</evidence>